<dbReference type="PANTHER" id="PTHR37483:SF1">
    <property type="entry name" value="UPF0125 PROTEIN RATB"/>
    <property type="match status" value="1"/>
</dbReference>
<comment type="similarity">
    <text evidence="1 2">Belongs to the UPF0125 (RnfH) family.</text>
</comment>
<evidence type="ECO:0000313" key="3">
    <source>
        <dbReference type="EMBL" id="MBO9759723.1"/>
    </source>
</evidence>
<evidence type="ECO:0000256" key="1">
    <source>
        <dbReference type="ARBA" id="ARBA00010645"/>
    </source>
</evidence>
<dbReference type="InterPro" id="IPR005346">
    <property type="entry name" value="RnfH"/>
</dbReference>
<organism evidence="3 4">
    <name type="scientific">Xanthomonas manihotis</name>
    <dbReference type="NCBI Taxonomy" id="43353"/>
    <lineage>
        <taxon>Bacteria</taxon>
        <taxon>Pseudomonadati</taxon>
        <taxon>Pseudomonadota</taxon>
        <taxon>Gammaproteobacteria</taxon>
        <taxon>Lysobacterales</taxon>
        <taxon>Lysobacteraceae</taxon>
        <taxon>Xanthomonas</taxon>
    </lineage>
</organism>
<dbReference type="HAMAP" id="MF_00460">
    <property type="entry name" value="UPF0125_RnfH"/>
    <property type="match status" value="1"/>
</dbReference>
<dbReference type="EMBL" id="JAGHXW010000028">
    <property type="protein sequence ID" value="MBO9759723.1"/>
    <property type="molecule type" value="Genomic_DNA"/>
</dbReference>
<dbReference type="PANTHER" id="PTHR37483">
    <property type="entry name" value="UPF0125 PROTEIN RATB"/>
    <property type="match status" value="1"/>
</dbReference>
<dbReference type="Gene3D" id="3.10.20.280">
    <property type="entry name" value="RnfH-like"/>
    <property type="match status" value="1"/>
</dbReference>
<evidence type="ECO:0000256" key="2">
    <source>
        <dbReference type="HAMAP-Rule" id="MF_00460"/>
    </source>
</evidence>
<proteinExistence type="inferred from homology"/>
<dbReference type="RefSeq" id="WP_017156773.1">
    <property type="nucleotide sequence ID" value="NZ_CP083575.1"/>
</dbReference>
<protein>
    <recommendedName>
        <fullName evidence="2">UPF0125 protein J7405_09210</fullName>
    </recommendedName>
</protein>
<comment type="caution">
    <text evidence="3">The sequence shown here is derived from an EMBL/GenBank/DDBJ whole genome shotgun (WGS) entry which is preliminary data.</text>
</comment>
<dbReference type="NCBIfam" id="NF002490">
    <property type="entry name" value="PRK01777.1"/>
    <property type="match status" value="1"/>
</dbReference>
<dbReference type="AlphaFoldDB" id="A0A8I1XKK3"/>
<dbReference type="Pfam" id="PF03658">
    <property type="entry name" value="Ub-RnfH"/>
    <property type="match status" value="1"/>
</dbReference>
<gene>
    <name evidence="3" type="ORF">J7405_09210</name>
</gene>
<dbReference type="Proteomes" id="UP000668572">
    <property type="component" value="Unassembled WGS sequence"/>
</dbReference>
<dbReference type="InterPro" id="IPR037021">
    <property type="entry name" value="RnfH_sf"/>
</dbReference>
<name>A0A8I1XKK3_XANMN</name>
<evidence type="ECO:0000313" key="4">
    <source>
        <dbReference type="Proteomes" id="UP000668572"/>
    </source>
</evidence>
<accession>A0A8I1XKK3</accession>
<sequence length="95" mass="10304">MRAGMRIEVVLAWPDRYSSVQLELAQGATVAEAVATSGLALEQALAAHAVHGLIARPEQVLRDGDRVELLRPLLLDPKEARRRRAGPSKKAGSNR</sequence>
<dbReference type="SUPFAM" id="SSF54285">
    <property type="entry name" value="MoaD/ThiS"/>
    <property type="match status" value="1"/>
</dbReference>
<dbReference type="InterPro" id="IPR016155">
    <property type="entry name" value="Mopterin_synth/thiamin_S_b"/>
</dbReference>
<reference evidence="3" key="1">
    <citation type="submission" date="2021-03" db="EMBL/GenBank/DDBJ databases">
        <title>Molecular characterization of Xanthomonas species pathogenic on Araceae and the development of a triplex TaqMan assay for detection of X. phaseoli pv. dieffenbachiae.</title>
        <authorList>
            <person name="Van Der Wolf J."/>
            <person name="Krijger M."/>
            <person name="Mendes O."/>
            <person name="Brankovics B."/>
            <person name="Bonants P."/>
            <person name="Meekes E."/>
        </authorList>
    </citation>
    <scope>NUCLEOTIDE SEQUENCE</scope>
    <source>
        <strain evidence="3">NBC1264</strain>
    </source>
</reference>